<dbReference type="EMBL" id="JRPQ01000141">
    <property type="protein sequence ID" value="KGI21512.1"/>
    <property type="molecule type" value="Genomic_DNA"/>
</dbReference>
<protein>
    <submittedName>
        <fullName evidence="3">XRE family transcriptional regulator</fullName>
    </submittedName>
</protein>
<dbReference type="CDD" id="cd00093">
    <property type="entry name" value="HTH_XRE"/>
    <property type="match status" value="1"/>
</dbReference>
<dbReference type="RefSeq" id="WP_036928243.1">
    <property type="nucleotide sequence ID" value="NZ_JRPQ01000141.1"/>
</dbReference>
<evidence type="ECO:0000313" key="4">
    <source>
        <dbReference type="Proteomes" id="UP000029723"/>
    </source>
</evidence>
<comment type="caution">
    <text evidence="3">The sequence shown here is derived from an EMBL/GenBank/DDBJ whole genome shotgun (WGS) entry which is preliminary data.</text>
</comment>
<dbReference type="AlphaFoldDB" id="A0A098YQH7"/>
<dbReference type="PANTHER" id="PTHR46558:SF4">
    <property type="entry name" value="DNA-BIDING PHAGE PROTEIN"/>
    <property type="match status" value="1"/>
</dbReference>
<organism evidence="3 4">
    <name type="scientific">Hoylesella timonensis S9-PR14</name>
    <dbReference type="NCBI Taxonomy" id="1401062"/>
    <lineage>
        <taxon>Bacteria</taxon>
        <taxon>Pseudomonadati</taxon>
        <taxon>Bacteroidota</taxon>
        <taxon>Bacteroidia</taxon>
        <taxon>Bacteroidales</taxon>
        <taxon>Prevotellaceae</taxon>
        <taxon>Hoylesella</taxon>
    </lineage>
</organism>
<accession>A0A098YQH7</accession>
<keyword evidence="1" id="KW-0238">DNA-binding</keyword>
<dbReference type="PANTHER" id="PTHR46558">
    <property type="entry name" value="TRACRIPTIONAL REGULATORY PROTEIN-RELATED-RELATED"/>
    <property type="match status" value="1"/>
</dbReference>
<dbReference type="SMART" id="SM00530">
    <property type="entry name" value="HTH_XRE"/>
    <property type="match status" value="1"/>
</dbReference>
<dbReference type="SUPFAM" id="SSF47413">
    <property type="entry name" value="lambda repressor-like DNA-binding domains"/>
    <property type="match status" value="1"/>
</dbReference>
<dbReference type="InterPro" id="IPR010982">
    <property type="entry name" value="Lambda_DNA-bd_dom_sf"/>
</dbReference>
<dbReference type="Gene3D" id="1.10.260.40">
    <property type="entry name" value="lambda repressor-like DNA-binding domains"/>
    <property type="match status" value="1"/>
</dbReference>
<gene>
    <name evidence="3" type="ORF">HMPREF9304_09250</name>
</gene>
<name>A0A098YQH7_9BACT</name>
<dbReference type="PROSITE" id="PS50943">
    <property type="entry name" value="HTH_CROC1"/>
    <property type="match status" value="1"/>
</dbReference>
<evidence type="ECO:0000256" key="1">
    <source>
        <dbReference type="ARBA" id="ARBA00023125"/>
    </source>
</evidence>
<dbReference type="OrthoDB" id="1041855at2"/>
<dbReference type="InterPro" id="IPR001387">
    <property type="entry name" value="Cro/C1-type_HTH"/>
</dbReference>
<dbReference type="GO" id="GO:0003677">
    <property type="term" value="F:DNA binding"/>
    <property type="evidence" value="ECO:0007669"/>
    <property type="project" value="UniProtKB-KW"/>
</dbReference>
<evidence type="ECO:0000259" key="2">
    <source>
        <dbReference type="PROSITE" id="PS50943"/>
    </source>
</evidence>
<evidence type="ECO:0000313" key="3">
    <source>
        <dbReference type="EMBL" id="KGI21512.1"/>
    </source>
</evidence>
<sequence>MKQIGNMKLYSFEEVKDELLGKKGTPERDEHERKVENALHAHRIGEAIKKARVEQNLTQEELGERIGVKRAQISRLEKGYSISIPTMSKVFKALGVSTASLDLGKIGKIALW</sequence>
<dbReference type="Proteomes" id="UP000029723">
    <property type="component" value="Unassembled WGS sequence"/>
</dbReference>
<dbReference type="Pfam" id="PF01381">
    <property type="entry name" value="HTH_3"/>
    <property type="match status" value="1"/>
</dbReference>
<reference evidence="3 4" key="1">
    <citation type="submission" date="2014-07" db="EMBL/GenBank/DDBJ databases">
        <authorList>
            <person name="McCorrison J."/>
            <person name="Sanka R."/>
            <person name="Torralba M."/>
            <person name="Gillis M."/>
            <person name="Haft D.H."/>
            <person name="Methe B."/>
            <person name="Sutton G."/>
            <person name="Nelson K.E."/>
        </authorList>
    </citation>
    <scope>NUCLEOTIDE SEQUENCE [LARGE SCALE GENOMIC DNA]</scope>
    <source>
        <strain evidence="3 4">S9-PR14</strain>
    </source>
</reference>
<proteinExistence type="predicted"/>
<feature type="domain" description="HTH cro/C1-type" evidence="2">
    <location>
        <begin position="48"/>
        <end position="101"/>
    </location>
</feature>